<dbReference type="CDD" id="cd01683">
    <property type="entry name" value="EF2_IV_snRNP"/>
    <property type="match status" value="1"/>
</dbReference>
<comment type="subcellular location">
    <subcellularLocation>
        <location evidence="1">Nucleus</location>
    </subcellularLocation>
</comment>
<dbReference type="SUPFAM" id="SSF54980">
    <property type="entry name" value="EF-G C-terminal domain-like"/>
    <property type="match status" value="2"/>
</dbReference>
<evidence type="ECO:0000256" key="3">
    <source>
        <dbReference type="ARBA" id="ARBA00022741"/>
    </source>
</evidence>
<dbReference type="GO" id="GO:0046540">
    <property type="term" value="C:U4/U6 x U5 tri-snRNP complex"/>
    <property type="evidence" value="ECO:0007669"/>
    <property type="project" value="TreeGrafter"/>
</dbReference>
<dbReference type="SUPFAM" id="SSF50447">
    <property type="entry name" value="Translation proteins"/>
    <property type="match status" value="1"/>
</dbReference>
<keyword evidence="5" id="KW-0508">mRNA splicing</keyword>
<evidence type="ECO:0000256" key="4">
    <source>
        <dbReference type="ARBA" id="ARBA00023134"/>
    </source>
</evidence>
<feature type="compositionally biased region" description="Acidic residues" evidence="8">
    <location>
        <begin position="35"/>
        <end position="46"/>
    </location>
</feature>
<keyword evidence="6" id="KW-0539">Nucleus</keyword>
<name>A0A448YKD1_BRENA</name>
<dbReference type="FunFam" id="2.40.30.10:FF:000029">
    <property type="entry name" value="116 kDa U5 small nuclear ribonucleoprotein component"/>
    <property type="match status" value="1"/>
</dbReference>
<evidence type="ECO:0000256" key="6">
    <source>
        <dbReference type="ARBA" id="ARBA00023242"/>
    </source>
</evidence>
<dbReference type="Pfam" id="PF00009">
    <property type="entry name" value="GTP_EFTU"/>
    <property type="match status" value="1"/>
</dbReference>
<dbReference type="Pfam" id="PF00679">
    <property type="entry name" value="EFG_C"/>
    <property type="match status" value="1"/>
</dbReference>
<dbReference type="Gene3D" id="3.30.230.10">
    <property type="match status" value="1"/>
</dbReference>
<keyword evidence="11" id="KW-1185">Reference proteome</keyword>
<dbReference type="SMART" id="SM00889">
    <property type="entry name" value="EFG_IV"/>
    <property type="match status" value="1"/>
</dbReference>
<dbReference type="InterPro" id="IPR035647">
    <property type="entry name" value="EFG_III/V"/>
</dbReference>
<evidence type="ECO:0000259" key="9">
    <source>
        <dbReference type="PROSITE" id="PS51722"/>
    </source>
</evidence>
<dbReference type="Gene3D" id="2.40.30.10">
    <property type="entry name" value="Translation factors"/>
    <property type="match status" value="1"/>
</dbReference>
<sequence>MDAEYDEFGNIIGESGGESDLSSLELVGSEKEGEQREEELEREEEVPIPNRRTDIILPEDKAYYPSVSEVFDGDVQTIIATSDAKDISQPIVEPPNEEIFKVEERELPPTVYSKEYMWSLLKVPSKIRNVAICGNLHSGKTSFVDMLVQETHQLKQDTDSKNYKPLRYTDNQTLEIDRGVSIRASTITLLLPNLGGSSLVCNIVDSPGHTNFVDEVVAAVRLADVVVLVVDVVEGVTKATEIAIELALNTNTSMCLMLSKIDRLILELRLPPLDAYYKIRRTIDQVNEVISDQKSTFSPILGNVCFESSAFNICFTLKSFAKLYIERRHLEVAEELLAKELWGNVYFLKGKFTSKPDNVIASAPARTFVKFILDPLYKIVTQTLTMNPKDLETFVRNQLGVLSIRHPEFKLDPQHLLKRVLSAFVGPATSAFADMLQYKAPSPDTNGPNKVGKLYLGPTTDSNIMKCIADCDACGPLVAYVSRLVNSSDGSRFYAEVRVLSGTLKESSSVKLLGESYSQEFSEDMKIQDIRRTFLECGRYRIRVGGLPAGSVGIISGHGIDSFITKTATIYDAKIPDEEMYIFKPLESILQPVFKVAVQPLNPSDLTKFIEGLKNCNKSYVGCEIKVEEGGEHAIIGYGELYMDCLLGDLRKLYTKIDIRVSDPLTRFAETCIDMSAVQLNSESNNKKNSITIIAEPLDPEISVDLEKGTISSQLPARQLSKFFRQKYGWDALAARSIWAFGPVESHSTCILCDDTLAGDVDKDSIVAVKEAIVQGFKWAAREGPLCNEPIRDIRFRIIDADISSSNIEANSAQIIQMVRNACHSAIMTATPRLLEPVYEIEIFCPRIVVNKLTTFLDKRRGSIISKAPLEGTQLYRVIGTVPVIDSVGLETDVRLLTQGKAMCQLIFNRWQVVPGDPMNGSCYIPLLKPAPLNSLARDFTMKTRKRKGLDNGPSIQKYVTEETWTKLKSAGLFD</sequence>
<dbReference type="InterPro" id="IPR000795">
    <property type="entry name" value="T_Tr_GTP-bd_dom"/>
</dbReference>
<dbReference type="Gene3D" id="3.30.70.240">
    <property type="match status" value="1"/>
</dbReference>
<dbReference type="GO" id="GO:0000974">
    <property type="term" value="C:Prp19 complex"/>
    <property type="evidence" value="ECO:0007669"/>
    <property type="project" value="UniProtKB-ARBA"/>
</dbReference>
<dbReference type="InterPro" id="IPR000640">
    <property type="entry name" value="EFG_V-like"/>
</dbReference>
<dbReference type="GO" id="GO:0003924">
    <property type="term" value="F:GTPase activity"/>
    <property type="evidence" value="ECO:0007669"/>
    <property type="project" value="InterPro"/>
</dbReference>
<gene>
    <name evidence="10" type="ORF">BRENAR_LOCUS2128</name>
</gene>
<evidence type="ECO:0000313" key="10">
    <source>
        <dbReference type="EMBL" id="VEU21395.1"/>
    </source>
</evidence>
<comment type="function">
    <text evidence="7">Component of the U5 snRNP complex required for pre-mRNA splicing. Binds GTP.</text>
</comment>
<dbReference type="Proteomes" id="UP000290900">
    <property type="component" value="Unassembled WGS sequence"/>
</dbReference>
<reference evidence="10 11" key="1">
    <citation type="submission" date="2018-12" db="EMBL/GenBank/DDBJ databases">
        <authorList>
            <person name="Tiukova I."/>
            <person name="Dainat J."/>
        </authorList>
    </citation>
    <scope>NUCLEOTIDE SEQUENCE [LARGE SCALE GENOMIC DNA]</scope>
</reference>
<dbReference type="FunCoup" id="A0A448YKD1">
    <property type="interactions" value="257"/>
</dbReference>
<dbReference type="SUPFAM" id="SSF52540">
    <property type="entry name" value="P-loop containing nucleoside triphosphate hydrolases"/>
    <property type="match status" value="1"/>
</dbReference>
<dbReference type="GO" id="GO:0005682">
    <property type="term" value="C:U5 snRNP"/>
    <property type="evidence" value="ECO:0007669"/>
    <property type="project" value="UniProtKB-ARBA"/>
</dbReference>
<organism evidence="10 11">
    <name type="scientific">Brettanomyces naardenensis</name>
    <name type="common">Yeast</name>
    <dbReference type="NCBI Taxonomy" id="13370"/>
    <lineage>
        <taxon>Eukaryota</taxon>
        <taxon>Fungi</taxon>
        <taxon>Dikarya</taxon>
        <taxon>Ascomycota</taxon>
        <taxon>Saccharomycotina</taxon>
        <taxon>Pichiomycetes</taxon>
        <taxon>Pichiales</taxon>
        <taxon>Pichiaceae</taxon>
        <taxon>Brettanomyces</taxon>
    </lineage>
</organism>
<keyword evidence="4" id="KW-0342">GTP-binding</keyword>
<feature type="domain" description="Tr-type G" evidence="9">
    <location>
        <begin position="125"/>
        <end position="389"/>
    </location>
</feature>
<dbReference type="FunFam" id="3.30.70.870:FF:000002">
    <property type="entry name" value="Translation elongation factor 2"/>
    <property type="match status" value="1"/>
</dbReference>
<dbReference type="Pfam" id="PF03764">
    <property type="entry name" value="EFG_IV"/>
    <property type="match status" value="1"/>
</dbReference>
<evidence type="ECO:0000256" key="7">
    <source>
        <dbReference type="ARBA" id="ARBA00055641"/>
    </source>
</evidence>
<evidence type="ECO:0000256" key="8">
    <source>
        <dbReference type="SAM" id="MobiDB-lite"/>
    </source>
</evidence>
<evidence type="ECO:0000256" key="2">
    <source>
        <dbReference type="ARBA" id="ARBA00022664"/>
    </source>
</evidence>
<feature type="region of interest" description="Disordered" evidence="8">
    <location>
        <begin position="1"/>
        <end position="47"/>
    </location>
</feature>
<dbReference type="InterPro" id="IPR005517">
    <property type="entry name" value="Transl_elong_EFG/EF2_IV"/>
</dbReference>
<dbReference type="GO" id="GO:0005829">
    <property type="term" value="C:cytosol"/>
    <property type="evidence" value="ECO:0007669"/>
    <property type="project" value="TreeGrafter"/>
</dbReference>
<dbReference type="FunFam" id="3.40.50.300:FF:000646">
    <property type="entry name" value="U5 small nuclear ribonucleoprotein component"/>
    <property type="match status" value="1"/>
</dbReference>
<dbReference type="InterPro" id="IPR020568">
    <property type="entry name" value="Ribosomal_Su5_D2-typ_SF"/>
</dbReference>
<dbReference type="PANTHER" id="PTHR42908">
    <property type="entry name" value="TRANSLATION ELONGATION FACTOR-RELATED"/>
    <property type="match status" value="1"/>
</dbReference>
<dbReference type="GO" id="GO:0030623">
    <property type="term" value="F:U5 snRNA binding"/>
    <property type="evidence" value="ECO:0007669"/>
    <property type="project" value="TreeGrafter"/>
</dbReference>
<dbReference type="OrthoDB" id="364892at2759"/>
<dbReference type="GO" id="GO:0000398">
    <property type="term" value="P:mRNA splicing, via spliceosome"/>
    <property type="evidence" value="ECO:0007669"/>
    <property type="project" value="UniProtKB-ARBA"/>
</dbReference>
<dbReference type="InterPro" id="IPR031950">
    <property type="entry name" value="EFTUD2_N"/>
</dbReference>
<dbReference type="SUPFAM" id="SSF54211">
    <property type="entry name" value="Ribosomal protein S5 domain 2-like"/>
    <property type="match status" value="1"/>
</dbReference>
<protein>
    <submittedName>
        <fullName evidence="10">DEKNAAC102388</fullName>
    </submittedName>
</protein>
<dbReference type="PANTHER" id="PTHR42908:SF6">
    <property type="entry name" value="116 KDA U5 SMALL NUCLEAR RIBONUCLEOPROTEIN COMPONENT"/>
    <property type="match status" value="1"/>
</dbReference>
<dbReference type="PRINTS" id="PR00315">
    <property type="entry name" value="ELONGATNFCT"/>
</dbReference>
<dbReference type="AlphaFoldDB" id="A0A448YKD1"/>
<dbReference type="InParanoid" id="A0A448YKD1"/>
<dbReference type="InterPro" id="IPR027417">
    <property type="entry name" value="P-loop_NTPase"/>
</dbReference>
<dbReference type="Gene3D" id="3.40.50.300">
    <property type="entry name" value="P-loop containing nucleotide triphosphate hydrolases"/>
    <property type="match status" value="1"/>
</dbReference>
<keyword evidence="2" id="KW-0507">mRNA processing</keyword>
<evidence type="ECO:0000313" key="11">
    <source>
        <dbReference type="Proteomes" id="UP000290900"/>
    </source>
</evidence>
<dbReference type="Gene3D" id="3.30.70.870">
    <property type="entry name" value="Elongation Factor G (Translational Gtpase), domain 3"/>
    <property type="match status" value="1"/>
</dbReference>
<dbReference type="Pfam" id="PF16004">
    <property type="entry name" value="EFTUD2"/>
    <property type="match status" value="1"/>
</dbReference>
<evidence type="ECO:0000256" key="1">
    <source>
        <dbReference type="ARBA" id="ARBA00004123"/>
    </source>
</evidence>
<proteinExistence type="predicted"/>
<dbReference type="EMBL" id="CAACVR010000012">
    <property type="protein sequence ID" value="VEU21395.1"/>
    <property type="molecule type" value="Genomic_DNA"/>
</dbReference>
<dbReference type="InterPro" id="IPR014721">
    <property type="entry name" value="Ribsml_uS5_D2-typ_fold_subgr"/>
</dbReference>
<accession>A0A448YKD1</accession>
<dbReference type="SMART" id="SM00838">
    <property type="entry name" value="EFG_C"/>
    <property type="match status" value="1"/>
</dbReference>
<dbReference type="FunFam" id="3.30.230.10:FF:000009">
    <property type="entry name" value="116 kDa U5 small nuclear ribonucleoprotein component"/>
    <property type="match status" value="1"/>
</dbReference>
<dbReference type="GO" id="GO:0071007">
    <property type="term" value="C:U2-type catalytic step 2 spliceosome"/>
    <property type="evidence" value="ECO:0007669"/>
    <property type="project" value="TreeGrafter"/>
</dbReference>
<dbReference type="STRING" id="13370.A0A448YKD1"/>
<dbReference type="GO" id="GO:0005525">
    <property type="term" value="F:GTP binding"/>
    <property type="evidence" value="ECO:0007669"/>
    <property type="project" value="UniProtKB-KW"/>
</dbReference>
<keyword evidence="3" id="KW-0547">Nucleotide-binding</keyword>
<dbReference type="PROSITE" id="PS51722">
    <property type="entry name" value="G_TR_2"/>
    <property type="match status" value="1"/>
</dbReference>
<feature type="compositionally biased region" description="Low complexity" evidence="8">
    <location>
        <begin position="18"/>
        <end position="27"/>
    </location>
</feature>
<dbReference type="InterPro" id="IPR009000">
    <property type="entry name" value="Transl_B-barrel_sf"/>
</dbReference>
<evidence type="ECO:0000256" key="5">
    <source>
        <dbReference type="ARBA" id="ARBA00023187"/>
    </source>
</evidence>